<organism evidence="1">
    <name type="scientific">Phytophthora nicotianae</name>
    <name type="common">Potato buckeye rot agent</name>
    <name type="synonym">Phytophthora parasitica</name>
    <dbReference type="NCBI Taxonomy" id="4792"/>
    <lineage>
        <taxon>Eukaryota</taxon>
        <taxon>Sar</taxon>
        <taxon>Stramenopiles</taxon>
        <taxon>Oomycota</taxon>
        <taxon>Peronosporomycetes</taxon>
        <taxon>Peronosporales</taxon>
        <taxon>Peronosporaceae</taxon>
        <taxon>Phytophthora</taxon>
    </lineage>
</organism>
<dbReference type="EMBL" id="KI680891">
    <property type="protein sequence ID" value="ETL88105.1"/>
    <property type="molecule type" value="Genomic_DNA"/>
</dbReference>
<dbReference type="AlphaFoldDB" id="W2KUT6"/>
<name>W2KUT6_PHYNI</name>
<accession>W2KUT6</accession>
<gene>
    <name evidence="1" type="ORF">L917_12796</name>
</gene>
<sequence length="62" mass="6952">MANLDRSKRSRLGLTKAEYRTNYMMRTAKLSMSTKVTPDLCDSMAAHTQISRACFGLTRHAG</sequence>
<reference evidence="1" key="1">
    <citation type="submission" date="2013-11" db="EMBL/GenBank/DDBJ databases">
        <title>The Genome Sequence of Phytophthora parasitica CHvinca01.</title>
        <authorList>
            <consortium name="The Broad Institute Genomics Platform"/>
            <person name="Russ C."/>
            <person name="Tyler B."/>
            <person name="Panabieres F."/>
            <person name="Shan W."/>
            <person name="Tripathy S."/>
            <person name="Grunwald N."/>
            <person name="Machado M."/>
            <person name="Johnson C.S."/>
            <person name="Arredondo F."/>
            <person name="Hong C."/>
            <person name="Coffey M."/>
            <person name="Young S.K."/>
            <person name="Zeng Q."/>
            <person name="Gargeya S."/>
            <person name="Fitzgerald M."/>
            <person name="Abouelleil A."/>
            <person name="Alvarado L."/>
            <person name="Chapman S.B."/>
            <person name="Gainer-Dewar J."/>
            <person name="Goldberg J."/>
            <person name="Griggs A."/>
            <person name="Gujja S."/>
            <person name="Hansen M."/>
            <person name="Howarth C."/>
            <person name="Imamovic A."/>
            <person name="Ireland A."/>
            <person name="Larimer J."/>
            <person name="McCowan C."/>
            <person name="Murphy C."/>
            <person name="Pearson M."/>
            <person name="Poon T.W."/>
            <person name="Priest M."/>
            <person name="Roberts A."/>
            <person name="Saif S."/>
            <person name="Shea T."/>
            <person name="Sykes S."/>
            <person name="Wortman J."/>
            <person name="Nusbaum C."/>
            <person name="Birren B."/>
        </authorList>
    </citation>
    <scope>NUCLEOTIDE SEQUENCE [LARGE SCALE GENOMIC DNA]</scope>
    <source>
        <strain evidence="1">CHvinca01</strain>
    </source>
</reference>
<protein>
    <submittedName>
        <fullName evidence="1">Uncharacterized protein</fullName>
    </submittedName>
</protein>
<evidence type="ECO:0000313" key="1">
    <source>
        <dbReference type="EMBL" id="ETL88105.1"/>
    </source>
</evidence>
<proteinExistence type="predicted"/>
<dbReference type="Proteomes" id="UP000054423">
    <property type="component" value="Unassembled WGS sequence"/>
</dbReference>
<dbReference type="OrthoDB" id="123384at2759"/>